<sequence length="1064" mass="118748">MLLCSVMSFRAVAQKGMLVQGHVKDATTGEALVGVTIVEVDKENRFVQGVPTDLNGFYMIKLTEENSRLRFAYIGYDKITEVVNGRAVLNVNMQEANTRLETVEVRGDRYTSDGLISLKDKATAIAQVKLDDLDQMGVASVDEMLQGQISNVDITAVSGDPGAGMQIRIRGTATINGDREPLIVLDGLPYDVRIDNTFDFNSADSRDYGALLSISPDDIASIEILKDAASAAIWGSKAANGVIQITTRRGRKMKPQLRYNYKGFLSVQPDAIPMLSGPDYVTYQKEARFNVKGSFADSDIPELNYDKDWELYHNYSQDTDWLGAITQTARSDEHNVSLAGGGEKARYRVGMGYFNQEGTTRETLLQRLSFRANLDYNVTDRLKISTDFSYTRSDNDRTYYGDERSVAYKKMPNQSIYERDSLNNLTGRYFLDTRPSAFESRRTPLNSGGMYNPVAVIDKARHNYLESRFRSVFRIKYNVTDYLLLMNDISFDLVNGATSKFMPVEASSSDWSTLATNVSSQGASESFNVQSISQAIFTPNLGTDHELTVVGRWEAGMSSSTPFSVTAGGLPTGEFNSPGAGGLAPVSLSAGNSESRRVAAVVRGHYKWKDRYIVDLGTRLDASSNFGPNTTWGAFPFSSAAWRISNEPFLEDVMWMNELKIRGSFGVNGRAPGGFNHYSIYKAGGAYVDALGVYPSNARLNNLKWERITQANLGFEAALFDNRLNLEFDVYQKKSTDLLWTLNVPTASGFSSMTRNQGEMSNKGIEFSFRGVPYKTKDWRVDVQFNIAKNLNTVDEIPENFSLKSGNVLDNGNYATRVVTGDPIGGFYGYRYKGVYKNTADAIVRDDTGEIVIDQNTGKPMRMLMGGSNYTFQGGDAIYEDINHDGVIDEGDIVFLGSSNPDFTGGFGFRVSYKGLSLSSNFHYRVGQDIVNDSRMRSENMYGNENQNTATMRRWRYPGDDTDIPRAVYDKAFNWLGSDRFVEDGSYLRWKNLSVNYRFEKSWLKRFNVTDLSVFFTAYNLYTFTDYTGQDPEVPLGADPFSFGIDRSTTPPSRTYTMGLTVIF</sequence>
<gene>
    <name evidence="9" type="ORF">FUAX_23970</name>
</gene>
<keyword evidence="6 7" id="KW-0998">Cell outer membrane</keyword>
<dbReference type="NCBIfam" id="TIGR04056">
    <property type="entry name" value="OMP_RagA_SusC"/>
    <property type="match status" value="1"/>
</dbReference>
<dbReference type="SUPFAM" id="SSF49464">
    <property type="entry name" value="Carboxypeptidase regulatory domain-like"/>
    <property type="match status" value="1"/>
</dbReference>
<dbReference type="AlphaFoldDB" id="A0AAU9CKY8"/>
<dbReference type="InterPro" id="IPR037066">
    <property type="entry name" value="Plug_dom_sf"/>
</dbReference>
<dbReference type="GO" id="GO:0009279">
    <property type="term" value="C:cell outer membrane"/>
    <property type="evidence" value="ECO:0007669"/>
    <property type="project" value="UniProtKB-SubCell"/>
</dbReference>
<dbReference type="Proteomes" id="UP001348817">
    <property type="component" value="Chromosome"/>
</dbReference>
<dbReference type="NCBIfam" id="TIGR04057">
    <property type="entry name" value="SusC_RagA_signa"/>
    <property type="match status" value="1"/>
</dbReference>
<keyword evidence="4 7" id="KW-0812">Transmembrane</keyword>
<evidence type="ECO:0000256" key="7">
    <source>
        <dbReference type="PROSITE-ProRule" id="PRU01360"/>
    </source>
</evidence>
<evidence type="ECO:0000256" key="6">
    <source>
        <dbReference type="ARBA" id="ARBA00023237"/>
    </source>
</evidence>
<evidence type="ECO:0000256" key="2">
    <source>
        <dbReference type="ARBA" id="ARBA00022448"/>
    </source>
</evidence>
<evidence type="ECO:0000256" key="3">
    <source>
        <dbReference type="ARBA" id="ARBA00022452"/>
    </source>
</evidence>
<dbReference type="InterPro" id="IPR023997">
    <property type="entry name" value="TonB-dep_OMP_SusC/RagA_CS"/>
</dbReference>
<comment type="subcellular location">
    <subcellularLocation>
        <location evidence="1 7">Cell outer membrane</location>
        <topology evidence="1 7">Multi-pass membrane protein</topology>
    </subcellularLocation>
</comment>
<evidence type="ECO:0000259" key="8">
    <source>
        <dbReference type="Pfam" id="PF07715"/>
    </source>
</evidence>
<evidence type="ECO:0000313" key="10">
    <source>
        <dbReference type="Proteomes" id="UP001348817"/>
    </source>
</evidence>
<keyword evidence="3 7" id="KW-1134">Transmembrane beta strand</keyword>
<keyword evidence="5 7" id="KW-0472">Membrane</keyword>
<dbReference type="InterPro" id="IPR012910">
    <property type="entry name" value="Plug_dom"/>
</dbReference>
<dbReference type="Gene3D" id="2.40.170.20">
    <property type="entry name" value="TonB-dependent receptor, beta-barrel domain"/>
    <property type="match status" value="1"/>
</dbReference>
<dbReference type="Gene3D" id="2.60.40.1120">
    <property type="entry name" value="Carboxypeptidase-like, regulatory domain"/>
    <property type="match status" value="1"/>
</dbReference>
<evidence type="ECO:0000256" key="5">
    <source>
        <dbReference type="ARBA" id="ARBA00023136"/>
    </source>
</evidence>
<reference evidence="9 10" key="1">
    <citation type="submission" date="2021-12" db="EMBL/GenBank/DDBJ databases">
        <title>Genome sequencing of bacteria with rrn-lacking chromosome and rrn-plasmid.</title>
        <authorList>
            <person name="Anda M."/>
            <person name="Iwasaki W."/>
        </authorList>
    </citation>
    <scope>NUCLEOTIDE SEQUENCE [LARGE SCALE GENOMIC DNA]</scope>
    <source>
        <strain evidence="9 10">DSM 100852</strain>
    </source>
</reference>
<evidence type="ECO:0000256" key="4">
    <source>
        <dbReference type="ARBA" id="ARBA00022692"/>
    </source>
</evidence>
<dbReference type="PROSITE" id="PS52016">
    <property type="entry name" value="TONB_DEPENDENT_REC_3"/>
    <property type="match status" value="1"/>
</dbReference>
<dbReference type="Pfam" id="PF07715">
    <property type="entry name" value="Plug"/>
    <property type="match status" value="1"/>
</dbReference>
<comment type="similarity">
    <text evidence="7">Belongs to the TonB-dependent receptor family.</text>
</comment>
<dbReference type="InterPro" id="IPR036942">
    <property type="entry name" value="Beta-barrel_TonB_sf"/>
</dbReference>
<dbReference type="InterPro" id="IPR023996">
    <property type="entry name" value="TonB-dep_OMP_SusC/RagA"/>
</dbReference>
<accession>A0AAU9CKY8</accession>
<name>A0AAU9CKY8_9BACT</name>
<keyword evidence="10" id="KW-1185">Reference proteome</keyword>
<dbReference type="Gene3D" id="2.170.130.10">
    <property type="entry name" value="TonB-dependent receptor, plug domain"/>
    <property type="match status" value="1"/>
</dbReference>
<feature type="domain" description="TonB-dependent receptor plug" evidence="8">
    <location>
        <begin position="118"/>
        <end position="242"/>
    </location>
</feature>
<dbReference type="InterPro" id="IPR008969">
    <property type="entry name" value="CarboxyPept-like_regulatory"/>
</dbReference>
<dbReference type="EMBL" id="AP025314">
    <property type="protein sequence ID" value="BDD09965.1"/>
    <property type="molecule type" value="Genomic_DNA"/>
</dbReference>
<dbReference type="Pfam" id="PF13715">
    <property type="entry name" value="CarbopepD_reg_2"/>
    <property type="match status" value="1"/>
</dbReference>
<protein>
    <submittedName>
        <fullName evidence="9">SusC/RagA family TonB-linked outer membrane protein</fullName>
    </submittedName>
</protein>
<proteinExistence type="inferred from homology"/>
<dbReference type="SUPFAM" id="SSF56935">
    <property type="entry name" value="Porins"/>
    <property type="match status" value="1"/>
</dbReference>
<evidence type="ECO:0000256" key="1">
    <source>
        <dbReference type="ARBA" id="ARBA00004571"/>
    </source>
</evidence>
<dbReference type="KEGG" id="fax:FUAX_23970"/>
<dbReference type="InterPro" id="IPR039426">
    <property type="entry name" value="TonB-dep_rcpt-like"/>
</dbReference>
<evidence type="ECO:0000313" key="9">
    <source>
        <dbReference type="EMBL" id="BDD09965.1"/>
    </source>
</evidence>
<keyword evidence="2 7" id="KW-0813">Transport</keyword>
<organism evidence="9 10">
    <name type="scientific">Fulvitalea axinellae</name>
    <dbReference type="NCBI Taxonomy" id="1182444"/>
    <lineage>
        <taxon>Bacteria</taxon>
        <taxon>Pseudomonadati</taxon>
        <taxon>Bacteroidota</taxon>
        <taxon>Cytophagia</taxon>
        <taxon>Cytophagales</taxon>
        <taxon>Persicobacteraceae</taxon>
        <taxon>Fulvitalea</taxon>
    </lineage>
</organism>